<dbReference type="InterPro" id="IPR048445">
    <property type="entry name" value="DncV-like_NTFase"/>
</dbReference>
<keyword evidence="6" id="KW-0460">Magnesium</keyword>
<keyword evidence="4" id="KW-0547">Nucleotide-binding</keyword>
<reference evidence="13" key="1">
    <citation type="submission" date="2016-10" db="EMBL/GenBank/DDBJ databases">
        <authorList>
            <person name="Varghese N."/>
            <person name="Submissions S."/>
        </authorList>
    </citation>
    <scope>NUCLEOTIDE SEQUENCE [LARGE SCALE GENOMIC DNA]</scope>
    <source>
        <strain evidence="13">CGMCC 1.12041</strain>
    </source>
</reference>
<dbReference type="Proteomes" id="UP000198639">
    <property type="component" value="Unassembled WGS sequence"/>
</dbReference>
<dbReference type="RefSeq" id="WP_218147574.1">
    <property type="nucleotide sequence ID" value="NZ_FOLD01000006.1"/>
</dbReference>
<keyword evidence="7" id="KW-0546">Nucleotide metabolism</keyword>
<evidence type="ECO:0000259" key="11">
    <source>
        <dbReference type="Pfam" id="PF21654"/>
    </source>
</evidence>
<dbReference type="STRING" id="1164594.SAMN05216204_1065"/>
<dbReference type="AlphaFoldDB" id="A0A1I1IUY8"/>
<dbReference type="InterPro" id="IPR006116">
    <property type="entry name" value="NT_2-5OAS_ClassI-CCAase"/>
</dbReference>
<dbReference type="CDD" id="cd05400">
    <property type="entry name" value="NT_2-5OAS_ClassI-CCAase"/>
    <property type="match status" value="1"/>
</dbReference>
<evidence type="ECO:0000313" key="13">
    <source>
        <dbReference type="Proteomes" id="UP000198639"/>
    </source>
</evidence>
<dbReference type="GO" id="GO:0005524">
    <property type="term" value="F:ATP binding"/>
    <property type="evidence" value="ECO:0007669"/>
    <property type="project" value="UniProtKB-KW"/>
</dbReference>
<organism evidence="12 13">
    <name type="scientific">Massilia yuzhufengensis</name>
    <dbReference type="NCBI Taxonomy" id="1164594"/>
    <lineage>
        <taxon>Bacteria</taxon>
        <taxon>Pseudomonadati</taxon>
        <taxon>Pseudomonadota</taxon>
        <taxon>Betaproteobacteria</taxon>
        <taxon>Burkholderiales</taxon>
        <taxon>Oxalobacteraceae</taxon>
        <taxon>Telluria group</taxon>
        <taxon>Massilia</taxon>
    </lineage>
</organism>
<evidence type="ECO:0000256" key="3">
    <source>
        <dbReference type="ARBA" id="ARBA00022723"/>
    </source>
</evidence>
<proteinExistence type="predicted"/>
<dbReference type="GO" id="GO:0046872">
    <property type="term" value="F:metal ion binding"/>
    <property type="evidence" value="ECO:0007669"/>
    <property type="project" value="UniProtKB-KW"/>
</dbReference>
<dbReference type="Pfam" id="PF21654">
    <property type="entry name" value="DncV-like_NTFase"/>
    <property type="match status" value="1"/>
</dbReference>
<evidence type="ECO:0000256" key="9">
    <source>
        <dbReference type="ARBA" id="ARBA00044145"/>
    </source>
</evidence>
<evidence type="ECO:0000256" key="2">
    <source>
        <dbReference type="ARBA" id="ARBA00022695"/>
    </source>
</evidence>
<keyword evidence="1" id="KW-0808">Transferase</keyword>
<evidence type="ECO:0000256" key="10">
    <source>
        <dbReference type="ARBA" id="ARBA00048304"/>
    </source>
</evidence>
<evidence type="ECO:0000256" key="4">
    <source>
        <dbReference type="ARBA" id="ARBA00022741"/>
    </source>
</evidence>
<feature type="domain" description="Cyclic GMP-AMP synthase DncV-like nucleotidyltransferase" evidence="11">
    <location>
        <begin position="82"/>
        <end position="155"/>
    </location>
</feature>
<evidence type="ECO:0000256" key="7">
    <source>
        <dbReference type="ARBA" id="ARBA00023080"/>
    </source>
</evidence>
<dbReference type="GO" id="GO:0009117">
    <property type="term" value="P:nucleotide metabolic process"/>
    <property type="evidence" value="ECO:0007669"/>
    <property type="project" value="UniProtKB-KW"/>
</dbReference>
<accession>A0A1I1IUY8</accession>
<protein>
    <recommendedName>
        <fullName evidence="9">Cyclic GMP-AMP synthase</fullName>
    </recommendedName>
</protein>
<sequence>MSKTKYDQLVESALTYRTDVLEKAIRERGAVALDVWGRELDIVNRHITVDRELVEEAAASYEELGRCLVERLRWSEDAIAIAPQGSTNTKTLVRAPTAERFDIDAVCAVDLSRVDASEPMQFFDDVGRALEGYEPEEMNRCWRINFPNKGYYIDFTPSVPLDKVPAGQRAFVRYQPAAGYESTALAVVDRPSQSWKTSNPAGFAAWVNDQAKRQLLIQLLLKAEAVAKRADIQPVPDQEVPLSDTLRVAIRLFKRHRCMSVRRGQIDGKFKPISVIIVTLLTQCYAGLADQQRRYHHPVELLAELAELLPNMVERHNGEYVIANPTVQGENFAERWNTDNGERARAFTHWCRLLVADLTFILGATEPAEVRKRVQKTFGCEGAVVSPDAAHSMLTGLAAAQPRQVQPVRPGRGLA</sequence>
<keyword evidence="2" id="KW-0548">Nucleotidyltransferase</keyword>
<keyword evidence="8" id="KW-0051">Antiviral defense</keyword>
<name>A0A1I1IUY8_9BURK</name>
<keyword evidence="3" id="KW-0479">Metal-binding</keyword>
<evidence type="ECO:0000256" key="5">
    <source>
        <dbReference type="ARBA" id="ARBA00022840"/>
    </source>
</evidence>
<evidence type="ECO:0000256" key="6">
    <source>
        <dbReference type="ARBA" id="ARBA00022842"/>
    </source>
</evidence>
<evidence type="ECO:0000256" key="8">
    <source>
        <dbReference type="ARBA" id="ARBA00023118"/>
    </source>
</evidence>
<evidence type="ECO:0000256" key="1">
    <source>
        <dbReference type="ARBA" id="ARBA00022679"/>
    </source>
</evidence>
<gene>
    <name evidence="12" type="ORF">SAMN05216204_1065</name>
</gene>
<keyword evidence="5" id="KW-0067">ATP-binding</keyword>
<comment type="catalytic activity">
    <reaction evidence="10">
        <text>GTP + ATP = 3',3'-cGAMP + 2 diphosphate</text>
        <dbReference type="Rhea" id="RHEA:35647"/>
        <dbReference type="ChEBI" id="CHEBI:30616"/>
        <dbReference type="ChEBI" id="CHEBI:33019"/>
        <dbReference type="ChEBI" id="CHEBI:37565"/>
        <dbReference type="ChEBI" id="CHEBI:71501"/>
    </reaction>
    <physiologicalReaction direction="left-to-right" evidence="10">
        <dbReference type="Rhea" id="RHEA:35648"/>
    </physiologicalReaction>
</comment>
<keyword evidence="13" id="KW-1185">Reference proteome</keyword>
<evidence type="ECO:0000313" key="12">
    <source>
        <dbReference type="EMBL" id="SFC39985.1"/>
    </source>
</evidence>
<dbReference type="EMBL" id="FOLD01000006">
    <property type="protein sequence ID" value="SFC39985.1"/>
    <property type="molecule type" value="Genomic_DNA"/>
</dbReference>
<dbReference type="GO" id="GO:0016779">
    <property type="term" value="F:nucleotidyltransferase activity"/>
    <property type="evidence" value="ECO:0007669"/>
    <property type="project" value="UniProtKB-KW"/>
</dbReference>
<dbReference type="GO" id="GO:0051607">
    <property type="term" value="P:defense response to virus"/>
    <property type="evidence" value="ECO:0007669"/>
    <property type="project" value="UniProtKB-KW"/>
</dbReference>